<keyword evidence="9" id="KW-1185">Reference proteome</keyword>
<feature type="domain" description="Outer membrane protein assembly factor BamE" evidence="7">
    <location>
        <begin position="47"/>
        <end position="115"/>
    </location>
</feature>
<dbReference type="Proteomes" id="UP000199107">
    <property type="component" value="Unassembled WGS sequence"/>
</dbReference>
<evidence type="ECO:0000259" key="7">
    <source>
        <dbReference type="Pfam" id="PF04355"/>
    </source>
</evidence>
<organism evidence="8 9">
    <name type="scientific">Franzmannia pantelleriensis</name>
    <dbReference type="NCBI Taxonomy" id="48727"/>
    <lineage>
        <taxon>Bacteria</taxon>
        <taxon>Pseudomonadati</taxon>
        <taxon>Pseudomonadota</taxon>
        <taxon>Gammaproteobacteria</taxon>
        <taxon>Oceanospirillales</taxon>
        <taxon>Halomonadaceae</taxon>
        <taxon>Franzmannia</taxon>
    </lineage>
</organism>
<keyword evidence="3 4" id="KW-0998">Cell outer membrane</keyword>
<keyword evidence="1 4" id="KW-0732">Signal</keyword>
<evidence type="ECO:0000256" key="6">
    <source>
        <dbReference type="SAM" id="Phobius"/>
    </source>
</evidence>
<comment type="similarity">
    <text evidence="4">Belongs to the BamE family.</text>
</comment>
<dbReference type="GO" id="GO:0030674">
    <property type="term" value="F:protein-macromolecule adaptor activity"/>
    <property type="evidence" value="ECO:0007669"/>
    <property type="project" value="TreeGrafter"/>
</dbReference>
<dbReference type="AlphaFoldDB" id="A0A1G9TE53"/>
<feature type="transmembrane region" description="Helical" evidence="6">
    <location>
        <begin position="21"/>
        <end position="40"/>
    </location>
</feature>
<feature type="region of interest" description="Disordered" evidence="5">
    <location>
        <begin position="121"/>
        <end position="192"/>
    </location>
</feature>
<dbReference type="Pfam" id="PF04355">
    <property type="entry name" value="BamE"/>
    <property type="match status" value="1"/>
</dbReference>
<evidence type="ECO:0000256" key="3">
    <source>
        <dbReference type="ARBA" id="ARBA00023237"/>
    </source>
</evidence>
<keyword evidence="4" id="KW-0564">Palmitate</keyword>
<name>A0A1G9TE53_9GAMM</name>
<accession>A0A1G9TE53</accession>
<evidence type="ECO:0000256" key="2">
    <source>
        <dbReference type="ARBA" id="ARBA00023136"/>
    </source>
</evidence>
<dbReference type="GO" id="GO:0051205">
    <property type="term" value="P:protein insertion into membrane"/>
    <property type="evidence" value="ECO:0007669"/>
    <property type="project" value="UniProtKB-UniRule"/>
</dbReference>
<dbReference type="Gene3D" id="3.30.1450.10">
    <property type="match status" value="1"/>
</dbReference>
<keyword evidence="4" id="KW-0449">Lipoprotein</keyword>
<comment type="subcellular location">
    <subcellularLocation>
        <location evidence="4">Cell outer membrane</location>
        <topology evidence="4">Lipid-anchor</topology>
    </subcellularLocation>
</comment>
<reference evidence="9" key="1">
    <citation type="submission" date="2016-10" db="EMBL/GenBank/DDBJ databases">
        <authorList>
            <person name="Varghese N."/>
            <person name="Submissions S."/>
        </authorList>
    </citation>
    <scope>NUCLEOTIDE SEQUENCE [LARGE SCALE GENOMIC DNA]</scope>
    <source>
        <strain evidence="9">AAP</strain>
    </source>
</reference>
<dbReference type="InterPro" id="IPR026592">
    <property type="entry name" value="BamE"/>
</dbReference>
<dbReference type="GO" id="GO:0043165">
    <property type="term" value="P:Gram-negative-bacterium-type cell outer membrane assembly"/>
    <property type="evidence" value="ECO:0007669"/>
    <property type="project" value="UniProtKB-UniRule"/>
</dbReference>
<dbReference type="InterPro" id="IPR007450">
    <property type="entry name" value="BamE_dom"/>
</dbReference>
<dbReference type="PANTHER" id="PTHR37482:SF1">
    <property type="entry name" value="OUTER MEMBRANE PROTEIN ASSEMBLY FACTOR BAME"/>
    <property type="match status" value="1"/>
</dbReference>
<evidence type="ECO:0000256" key="5">
    <source>
        <dbReference type="SAM" id="MobiDB-lite"/>
    </source>
</evidence>
<evidence type="ECO:0000256" key="1">
    <source>
        <dbReference type="ARBA" id="ARBA00022729"/>
    </source>
</evidence>
<feature type="compositionally biased region" description="Low complexity" evidence="5">
    <location>
        <begin position="179"/>
        <end position="192"/>
    </location>
</feature>
<comment type="subunit">
    <text evidence="4">Part of the Bam complex.</text>
</comment>
<dbReference type="HAMAP" id="MF_00925">
    <property type="entry name" value="OM_assembly_BamE"/>
    <property type="match status" value="1"/>
</dbReference>
<dbReference type="PROSITE" id="PS51257">
    <property type="entry name" value="PROKAR_LIPOPROTEIN"/>
    <property type="match status" value="1"/>
</dbReference>
<evidence type="ECO:0000313" key="8">
    <source>
        <dbReference type="EMBL" id="SDM45844.1"/>
    </source>
</evidence>
<sequence>MIDRLNDSEEQAQMQKLIKTVTLSVALTTLVSGCSYLGVYKRDLAQGNLVTHDMVSQLQPGMSRDQVRGVMGTPLLEGPFDASQWDYLFRLDEAYGGVDQRRVTLTFDGDRLVDINRDGDLSRDIDLMPEDGPGPAPEGVGPDDGMAPQGPQPEPQQGGGTAPAGGAPAERAPEPSQPEPSEQEPIQQDPSL</sequence>
<keyword evidence="6" id="KW-0812">Transmembrane</keyword>
<dbReference type="EMBL" id="FNGH01000013">
    <property type="protein sequence ID" value="SDM45844.1"/>
    <property type="molecule type" value="Genomic_DNA"/>
</dbReference>
<evidence type="ECO:0000256" key="4">
    <source>
        <dbReference type="HAMAP-Rule" id="MF_00925"/>
    </source>
</evidence>
<keyword evidence="2 4" id="KW-0472">Membrane</keyword>
<proteinExistence type="inferred from homology"/>
<gene>
    <name evidence="4" type="primary">bamE</name>
    <name evidence="8" type="ORF">SAMN05192555_11392</name>
</gene>
<dbReference type="GO" id="GO:1990063">
    <property type="term" value="C:Bam protein complex"/>
    <property type="evidence" value="ECO:0007669"/>
    <property type="project" value="TreeGrafter"/>
</dbReference>
<protein>
    <recommendedName>
        <fullName evidence="4">Outer membrane protein assembly factor BamE</fullName>
    </recommendedName>
</protein>
<dbReference type="STRING" id="48727.SAMN05192555_11392"/>
<evidence type="ECO:0000313" key="9">
    <source>
        <dbReference type="Proteomes" id="UP000199107"/>
    </source>
</evidence>
<dbReference type="PANTHER" id="PTHR37482">
    <property type="entry name" value="OUTER MEMBRANE PROTEIN ASSEMBLY FACTOR BAME"/>
    <property type="match status" value="1"/>
</dbReference>
<comment type="function">
    <text evidence="4">Part of the outer membrane protein assembly complex, which is involved in assembly and insertion of beta-barrel proteins into the outer membrane.</text>
</comment>
<dbReference type="InterPro" id="IPR037873">
    <property type="entry name" value="BamE-like"/>
</dbReference>
<keyword evidence="6" id="KW-1133">Transmembrane helix</keyword>